<keyword evidence="1" id="KW-0812">Transmembrane</keyword>
<reference evidence="2 3" key="1">
    <citation type="submission" date="2023-02" db="EMBL/GenBank/DDBJ databases">
        <title>Genome sequence of Paenibacillus kyungheensis KACC 18744.</title>
        <authorList>
            <person name="Kim S."/>
            <person name="Heo J."/>
            <person name="Kwon S.-W."/>
        </authorList>
    </citation>
    <scope>NUCLEOTIDE SEQUENCE [LARGE SCALE GENOMIC DNA]</scope>
    <source>
        <strain evidence="2 3">KACC 18744</strain>
    </source>
</reference>
<keyword evidence="1" id="KW-0472">Membrane</keyword>
<sequence>MSEQWILILVLCIVTFLSRLIGVEMMAGRILHPTLRLYFNYVPIAMMVALIVDQIVITDQGSTSISLPIVGGAVAATLMIKVTRSFLPTVIIGVLVGLGIRYLLSS</sequence>
<dbReference type="KEGG" id="pka:PQ456_00880"/>
<name>A0AAX3M1X2_9BACL</name>
<organism evidence="2 3">
    <name type="scientific">Paenibacillus kyungheensis</name>
    <dbReference type="NCBI Taxonomy" id="1452732"/>
    <lineage>
        <taxon>Bacteria</taxon>
        <taxon>Bacillati</taxon>
        <taxon>Bacillota</taxon>
        <taxon>Bacilli</taxon>
        <taxon>Bacillales</taxon>
        <taxon>Paenibacillaceae</taxon>
        <taxon>Paenibacillus</taxon>
    </lineage>
</organism>
<dbReference type="RefSeq" id="WP_273614417.1">
    <property type="nucleotide sequence ID" value="NZ_CP117416.1"/>
</dbReference>
<evidence type="ECO:0000313" key="2">
    <source>
        <dbReference type="EMBL" id="WCT56110.1"/>
    </source>
</evidence>
<protein>
    <submittedName>
        <fullName evidence="2">AzlD domain-containing protein</fullName>
    </submittedName>
</protein>
<keyword evidence="1" id="KW-1133">Transmembrane helix</keyword>
<dbReference type="Proteomes" id="UP001220509">
    <property type="component" value="Chromosome"/>
</dbReference>
<dbReference type="AlphaFoldDB" id="A0AAX3M1X2"/>
<dbReference type="Pfam" id="PF05437">
    <property type="entry name" value="AzlD"/>
    <property type="match status" value="1"/>
</dbReference>
<feature type="transmembrane region" description="Helical" evidence="1">
    <location>
        <begin position="38"/>
        <end position="57"/>
    </location>
</feature>
<dbReference type="InterPro" id="IPR008407">
    <property type="entry name" value="Brnchd-chn_aa_trnsp_AzlD"/>
</dbReference>
<proteinExistence type="predicted"/>
<gene>
    <name evidence="2" type="ORF">PQ456_00880</name>
</gene>
<accession>A0AAX3M1X2</accession>
<keyword evidence="3" id="KW-1185">Reference proteome</keyword>
<feature type="transmembrane region" description="Helical" evidence="1">
    <location>
        <begin position="86"/>
        <end position="104"/>
    </location>
</feature>
<dbReference type="EMBL" id="CP117416">
    <property type="protein sequence ID" value="WCT56110.1"/>
    <property type="molecule type" value="Genomic_DNA"/>
</dbReference>
<evidence type="ECO:0000313" key="3">
    <source>
        <dbReference type="Proteomes" id="UP001220509"/>
    </source>
</evidence>
<evidence type="ECO:0000256" key="1">
    <source>
        <dbReference type="SAM" id="Phobius"/>
    </source>
</evidence>